<protein>
    <submittedName>
        <fullName evidence="1">Uncharacterized protein</fullName>
    </submittedName>
</protein>
<name>A0ACB8UVF1_9EURO</name>
<proteinExistence type="predicted"/>
<gene>
    <name evidence="1" type="ORF">LOY88_003817</name>
</gene>
<accession>A0ACB8UVF1</accession>
<organism evidence="1">
    <name type="scientific">Ophidiomyces ophidiicola</name>
    <dbReference type="NCBI Taxonomy" id="1387563"/>
    <lineage>
        <taxon>Eukaryota</taxon>
        <taxon>Fungi</taxon>
        <taxon>Dikarya</taxon>
        <taxon>Ascomycota</taxon>
        <taxon>Pezizomycotina</taxon>
        <taxon>Eurotiomycetes</taxon>
        <taxon>Eurotiomycetidae</taxon>
        <taxon>Onygenales</taxon>
        <taxon>Onygenaceae</taxon>
        <taxon>Ophidiomyces</taxon>
    </lineage>
</organism>
<comment type="caution">
    <text evidence="1">The sequence shown here is derived from an EMBL/GenBank/DDBJ whole genome shotgun (WGS) entry which is preliminary data.</text>
</comment>
<evidence type="ECO:0000313" key="1">
    <source>
        <dbReference type="EMBL" id="KAI2386053.1"/>
    </source>
</evidence>
<sequence>MPPKFPLQARFAACLSTIILLIVLYFILSSPRFAYAVDVDSIIREDHNHRVIRDSNVQFSKPRIAGHVEMLTDNVTGHAVLARRAPEGVDSLTNNVPKLKNIQMGETHHWVIPKSVVTGPKSPVPPGLPKTVEIKEVQPKPSLDEESMQEQRKRNEEVSRRTSTVYVTLNTCIQPILNATQRADDSSPPQLQLFYSQDGSVKEPGPNTPNILSVNFDDGYASVEINAAGDVYIGVFAPTHPRYGGIYNYEVAASIDAPFHSAEQNTPFLYFVDSDSNAALLQTNNLTSASAGESSYEEWMNLDPPPFTLFAHNMNHSAILGIQKSFCGLSKNAQINRMGGSLQVKMSNRSMHPREQFYITNLNRTSSYYGIIAMEGNSTASGSGVVGGGGKVWKAMNFTTKSGKFKITQAI</sequence>
<dbReference type="EMBL" id="JALBCA010000052">
    <property type="protein sequence ID" value="KAI2386053.1"/>
    <property type="molecule type" value="Genomic_DNA"/>
</dbReference>
<reference evidence="1" key="1">
    <citation type="journal article" date="2022" name="bioRxiv">
        <title>Population genetic analysis of Ophidiomyces ophidiicola, the causative agent of snake fungal disease, indicates recent introductions to the USA.</title>
        <authorList>
            <person name="Ladner J.T."/>
            <person name="Palmer J.M."/>
            <person name="Ettinger C.L."/>
            <person name="Stajich J.E."/>
            <person name="Farrell T.M."/>
            <person name="Glorioso B.M."/>
            <person name="Lawson B."/>
            <person name="Price S.J."/>
            <person name="Stengle A.G."/>
            <person name="Grear D.A."/>
            <person name="Lorch J.M."/>
        </authorList>
    </citation>
    <scope>NUCLEOTIDE SEQUENCE</scope>
    <source>
        <strain evidence="1">NWHC 24266-5</strain>
    </source>
</reference>